<dbReference type="OrthoDB" id="9760256at2"/>
<comment type="caution">
    <text evidence="13">The sequence shown here is derived from an EMBL/GenBank/DDBJ whole genome shotgun (WGS) entry which is preliminary data.</text>
</comment>
<dbReference type="InterPro" id="IPR000089">
    <property type="entry name" value="Biotin_lipoyl"/>
</dbReference>
<evidence type="ECO:0000256" key="3">
    <source>
        <dbReference type="ARBA" id="ARBA00022598"/>
    </source>
</evidence>
<dbReference type="Pfam" id="PF02785">
    <property type="entry name" value="Biotin_carb_C"/>
    <property type="match status" value="1"/>
</dbReference>
<dbReference type="GO" id="GO:0004075">
    <property type="term" value="F:biotin carboxylase activity"/>
    <property type="evidence" value="ECO:0007669"/>
    <property type="project" value="UniProtKB-EC"/>
</dbReference>
<evidence type="ECO:0000259" key="11">
    <source>
        <dbReference type="PROSITE" id="PS50975"/>
    </source>
</evidence>
<evidence type="ECO:0000259" key="12">
    <source>
        <dbReference type="PROSITE" id="PS50979"/>
    </source>
</evidence>
<dbReference type="SUPFAM" id="SSF52440">
    <property type="entry name" value="PreATP-grasp domain"/>
    <property type="match status" value="1"/>
</dbReference>
<feature type="region of interest" description="Disordered" evidence="9">
    <location>
        <begin position="690"/>
        <end position="710"/>
    </location>
</feature>
<dbReference type="Pfam" id="PF00364">
    <property type="entry name" value="Biotin_lipoyl"/>
    <property type="match status" value="1"/>
</dbReference>
<evidence type="ECO:0000313" key="13">
    <source>
        <dbReference type="EMBL" id="TFD76278.1"/>
    </source>
</evidence>
<dbReference type="GO" id="GO:0046872">
    <property type="term" value="F:metal ion binding"/>
    <property type="evidence" value="ECO:0007669"/>
    <property type="project" value="InterPro"/>
</dbReference>
<accession>A0A4R9B591</accession>
<dbReference type="InterPro" id="IPR050856">
    <property type="entry name" value="Biotin_carboxylase_complex"/>
</dbReference>
<feature type="domain" description="Biotin carboxylation" evidence="12">
    <location>
        <begin position="3"/>
        <end position="450"/>
    </location>
</feature>
<dbReference type="InterPro" id="IPR048429">
    <property type="entry name" value="MCC_alpha_BT"/>
</dbReference>
<evidence type="ECO:0000256" key="1">
    <source>
        <dbReference type="ARBA" id="ARBA00001953"/>
    </source>
</evidence>
<dbReference type="CDD" id="cd06850">
    <property type="entry name" value="biotinyl_domain"/>
    <property type="match status" value="1"/>
</dbReference>
<evidence type="ECO:0000256" key="9">
    <source>
        <dbReference type="SAM" id="MobiDB-lite"/>
    </source>
</evidence>
<dbReference type="PROSITE" id="PS00188">
    <property type="entry name" value="BIOTIN"/>
    <property type="match status" value="1"/>
</dbReference>
<organism evidence="13 14">
    <name type="scientific">Cryobacterium fucosi</name>
    <dbReference type="NCBI Taxonomy" id="1259157"/>
    <lineage>
        <taxon>Bacteria</taxon>
        <taxon>Bacillati</taxon>
        <taxon>Actinomycetota</taxon>
        <taxon>Actinomycetes</taxon>
        <taxon>Micrococcales</taxon>
        <taxon>Microbacteriaceae</taxon>
        <taxon>Cryobacterium</taxon>
    </lineage>
</organism>
<proteinExistence type="predicted"/>
<feature type="domain" description="Lipoyl-binding" evidence="10">
    <location>
        <begin position="612"/>
        <end position="687"/>
    </location>
</feature>
<dbReference type="InterPro" id="IPR005482">
    <property type="entry name" value="Biotin_COase_C"/>
</dbReference>
<keyword evidence="4 8" id="KW-0547">Nucleotide-binding</keyword>
<gene>
    <name evidence="13" type="ORF">E3T48_10310</name>
</gene>
<dbReference type="SUPFAM" id="SSF51246">
    <property type="entry name" value="Rudiment single hybrid motif"/>
    <property type="match status" value="1"/>
</dbReference>
<dbReference type="Pfam" id="PF21139">
    <property type="entry name" value="BT_MCC_alpha"/>
    <property type="match status" value="1"/>
</dbReference>
<dbReference type="Pfam" id="PF00289">
    <property type="entry name" value="Biotin_carb_N"/>
    <property type="match status" value="1"/>
</dbReference>
<dbReference type="Proteomes" id="UP000298313">
    <property type="component" value="Unassembled WGS sequence"/>
</dbReference>
<dbReference type="InterPro" id="IPR011053">
    <property type="entry name" value="Single_hybrid_motif"/>
</dbReference>
<dbReference type="PROSITE" id="PS00867">
    <property type="entry name" value="CPSASE_2"/>
    <property type="match status" value="1"/>
</dbReference>
<dbReference type="InterPro" id="IPR001882">
    <property type="entry name" value="Biotin_BS"/>
</dbReference>
<keyword evidence="6" id="KW-0092">Biotin</keyword>
<keyword evidence="14" id="KW-1185">Reference proteome</keyword>
<feature type="domain" description="ATP-grasp" evidence="11">
    <location>
        <begin position="122"/>
        <end position="321"/>
    </location>
</feature>
<keyword evidence="5 8" id="KW-0067">ATP-binding</keyword>
<dbReference type="FunFam" id="3.30.470.20:FF:000028">
    <property type="entry name" value="Methylcrotonoyl-CoA carboxylase subunit alpha, mitochondrial"/>
    <property type="match status" value="1"/>
</dbReference>
<dbReference type="RefSeq" id="WP_134524015.1">
    <property type="nucleotide sequence ID" value="NZ_SOHH01000071.1"/>
</dbReference>
<dbReference type="PROSITE" id="PS50975">
    <property type="entry name" value="ATP_GRASP"/>
    <property type="match status" value="1"/>
</dbReference>
<dbReference type="EC" id="6.3.4.14" evidence="2"/>
<dbReference type="FunFam" id="3.40.50.20:FF:000010">
    <property type="entry name" value="Propionyl-CoA carboxylase subunit alpha"/>
    <property type="match status" value="1"/>
</dbReference>
<evidence type="ECO:0000256" key="6">
    <source>
        <dbReference type="ARBA" id="ARBA00023267"/>
    </source>
</evidence>
<dbReference type="Pfam" id="PF02786">
    <property type="entry name" value="CPSase_L_D2"/>
    <property type="match status" value="1"/>
</dbReference>
<dbReference type="SMART" id="SM00878">
    <property type="entry name" value="Biotin_carb_C"/>
    <property type="match status" value="1"/>
</dbReference>
<evidence type="ECO:0000256" key="7">
    <source>
        <dbReference type="ARBA" id="ARBA00046317"/>
    </source>
</evidence>
<dbReference type="AlphaFoldDB" id="A0A4R9B591"/>
<dbReference type="EMBL" id="SOHH01000071">
    <property type="protein sequence ID" value="TFD76278.1"/>
    <property type="molecule type" value="Genomic_DNA"/>
</dbReference>
<dbReference type="InterPro" id="IPR011761">
    <property type="entry name" value="ATP-grasp"/>
</dbReference>
<evidence type="ECO:0000259" key="10">
    <source>
        <dbReference type="PROSITE" id="PS50968"/>
    </source>
</evidence>
<dbReference type="InterPro" id="IPR011054">
    <property type="entry name" value="Rudment_hybrid_motif"/>
</dbReference>
<dbReference type="PROSITE" id="PS50979">
    <property type="entry name" value="BC"/>
    <property type="match status" value="1"/>
</dbReference>
<sequence>MTTFDTVLVANRGEIACRIIRTLTRLGIRSVAVYSDADRGARHVALADVAVRLGPARAQLSYLNSDAILAAARTTGAQAIHPGYGFLSENQAFAEACAAAGVVFIGPGVHALTVMGDKIRSKNHVAGSGVPVIPGVSLPGQTDAQLIAAAPGIGYPMLIKPSAGGGGKGMQLVERPDDLAAALVTARRVAAAAFGDDTLLIERFVVAPRHIEVQVLADAHGGVIHLGERECSLQRRHQKVIEEAPSPLLDDATRARIGEAACAAARSVDYTGAGTVEFLVSDASPDEFFFMEMNTRLQVEHPVTELVTGIDLVEWQVRVAAGERLAHRQEDVVLTGHAIEARVYAENPERGFLPTTGTVLALREATGDGIRVDSALTAGLVVSADYDPMLAKVIAWAPDRAGALARLDRALADTLVLGLRTNLEYLRLLVQDADVAAGRLDTGLIERKLPGLAFRAADDHVLAAAALFLHRAAWSVPPGSDLAWSRPTGWRMGPHLPARYVLATSATESVTVAVEGSPSGASVSIDGRPAVPASLAPAHARDGAFGVEVDGVLRMLSIAADGAFGVEVDGVLRMLSIAADGARLWIGGDGFSADLVHRTGAETLADELAGLGQVAGAADPDVRTPMPGTVVAVHAENGALVDVGQAILTVEAMKMEHQLTAATAGILTVTLKPGDLVTLDQIVATVTAAPEPGVPGPDTTTVNADKGAPE</sequence>
<comment type="pathway">
    <text evidence="7">Amino-acid degradation; L-leucine degradation.</text>
</comment>
<dbReference type="InterPro" id="IPR005479">
    <property type="entry name" value="CPAse_ATP-bd"/>
</dbReference>
<evidence type="ECO:0000256" key="8">
    <source>
        <dbReference type="PROSITE-ProRule" id="PRU00409"/>
    </source>
</evidence>
<evidence type="ECO:0000313" key="14">
    <source>
        <dbReference type="Proteomes" id="UP000298313"/>
    </source>
</evidence>
<name>A0A4R9B591_9MICO</name>
<comment type="cofactor">
    <cofactor evidence="1">
        <name>biotin</name>
        <dbReference type="ChEBI" id="CHEBI:57586"/>
    </cofactor>
</comment>
<evidence type="ECO:0000256" key="4">
    <source>
        <dbReference type="ARBA" id="ARBA00022741"/>
    </source>
</evidence>
<dbReference type="GO" id="GO:0005524">
    <property type="term" value="F:ATP binding"/>
    <property type="evidence" value="ECO:0007669"/>
    <property type="project" value="UniProtKB-UniRule"/>
</dbReference>
<dbReference type="Gene3D" id="3.30.470.20">
    <property type="entry name" value="ATP-grasp fold, B domain"/>
    <property type="match status" value="1"/>
</dbReference>
<dbReference type="SUPFAM" id="SSF51230">
    <property type="entry name" value="Single hybrid motif"/>
    <property type="match status" value="1"/>
</dbReference>
<dbReference type="PANTHER" id="PTHR18866">
    <property type="entry name" value="CARBOXYLASE:PYRUVATE/ACETYL-COA/PROPIONYL-COA CARBOXYLASE"/>
    <property type="match status" value="1"/>
</dbReference>
<dbReference type="Gene3D" id="2.40.50.100">
    <property type="match status" value="1"/>
</dbReference>
<dbReference type="InterPro" id="IPR011764">
    <property type="entry name" value="Biotin_carboxylation_dom"/>
</dbReference>
<dbReference type="PANTHER" id="PTHR18866:SF33">
    <property type="entry name" value="METHYLCROTONOYL-COA CARBOXYLASE SUBUNIT ALPHA, MITOCHONDRIAL-RELATED"/>
    <property type="match status" value="1"/>
</dbReference>
<dbReference type="PROSITE" id="PS00866">
    <property type="entry name" value="CPSASE_1"/>
    <property type="match status" value="1"/>
</dbReference>
<evidence type="ECO:0000256" key="5">
    <source>
        <dbReference type="ARBA" id="ARBA00022840"/>
    </source>
</evidence>
<keyword evidence="3" id="KW-0436">Ligase</keyword>
<dbReference type="InterPro" id="IPR005481">
    <property type="entry name" value="BC-like_N"/>
</dbReference>
<protein>
    <recommendedName>
        <fullName evidence="2">biotin carboxylase</fullName>
        <ecNumber evidence="2">6.3.4.14</ecNumber>
    </recommendedName>
</protein>
<dbReference type="InterPro" id="IPR016185">
    <property type="entry name" value="PreATP-grasp_dom_sf"/>
</dbReference>
<dbReference type="PROSITE" id="PS50968">
    <property type="entry name" value="BIOTINYL_LIPOYL"/>
    <property type="match status" value="1"/>
</dbReference>
<reference evidence="13 14" key="1">
    <citation type="submission" date="2019-03" db="EMBL/GenBank/DDBJ databases">
        <title>Genomics of glacier-inhabiting Cryobacterium strains.</title>
        <authorList>
            <person name="Liu Q."/>
            <person name="Xin Y.-H."/>
        </authorList>
    </citation>
    <scope>NUCLEOTIDE SEQUENCE [LARGE SCALE GENOMIC DNA]</scope>
    <source>
        <strain evidence="13 14">Hh4</strain>
    </source>
</reference>
<evidence type="ECO:0000256" key="2">
    <source>
        <dbReference type="ARBA" id="ARBA00013263"/>
    </source>
</evidence>
<dbReference type="SUPFAM" id="SSF56059">
    <property type="entry name" value="Glutathione synthetase ATP-binding domain-like"/>
    <property type="match status" value="1"/>
</dbReference>